<evidence type="ECO:0000313" key="2">
    <source>
        <dbReference type="Proteomes" id="UP001497497"/>
    </source>
</evidence>
<dbReference type="AlphaFoldDB" id="A0AAV2HKC8"/>
<dbReference type="Proteomes" id="UP001497497">
    <property type="component" value="Unassembled WGS sequence"/>
</dbReference>
<gene>
    <name evidence="1" type="ORF">GSLYS_00008440001</name>
</gene>
<sequence length="78" mass="9117">MFVSNHDQAHREHISVDFERKDIGFIQISQKDAKRYVQDILHQLEKDEMKLEDCRSQGYDNTALMAGHRSGVQLSNKE</sequence>
<name>A0AAV2HKC8_LYMST</name>
<organism evidence="1 2">
    <name type="scientific">Lymnaea stagnalis</name>
    <name type="common">Great pond snail</name>
    <name type="synonym">Helix stagnalis</name>
    <dbReference type="NCBI Taxonomy" id="6523"/>
    <lineage>
        <taxon>Eukaryota</taxon>
        <taxon>Metazoa</taxon>
        <taxon>Spiralia</taxon>
        <taxon>Lophotrochozoa</taxon>
        <taxon>Mollusca</taxon>
        <taxon>Gastropoda</taxon>
        <taxon>Heterobranchia</taxon>
        <taxon>Euthyneura</taxon>
        <taxon>Panpulmonata</taxon>
        <taxon>Hygrophila</taxon>
        <taxon>Lymnaeoidea</taxon>
        <taxon>Lymnaeidae</taxon>
        <taxon>Lymnaea</taxon>
    </lineage>
</organism>
<protein>
    <submittedName>
        <fullName evidence="1">Uncharacterized protein</fullName>
    </submittedName>
</protein>
<dbReference type="EMBL" id="CAXITT010000173">
    <property type="protein sequence ID" value="CAL1534480.1"/>
    <property type="molecule type" value="Genomic_DNA"/>
</dbReference>
<keyword evidence="2" id="KW-1185">Reference proteome</keyword>
<accession>A0AAV2HKC8</accession>
<proteinExistence type="predicted"/>
<comment type="caution">
    <text evidence="1">The sequence shown here is derived from an EMBL/GenBank/DDBJ whole genome shotgun (WGS) entry which is preliminary data.</text>
</comment>
<reference evidence="1 2" key="1">
    <citation type="submission" date="2024-04" db="EMBL/GenBank/DDBJ databases">
        <authorList>
            <consortium name="Genoscope - CEA"/>
            <person name="William W."/>
        </authorList>
    </citation>
    <scope>NUCLEOTIDE SEQUENCE [LARGE SCALE GENOMIC DNA]</scope>
</reference>
<evidence type="ECO:0000313" key="1">
    <source>
        <dbReference type="EMBL" id="CAL1534480.1"/>
    </source>
</evidence>